<dbReference type="PANTHER" id="PTHR30204:SF98">
    <property type="entry name" value="HTH-TYPE TRANSCRIPTIONAL REGULATOR ADHR"/>
    <property type="match status" value="1"/>
</dbReference>
<dbReference type="PANTHER" id="PTHR30204">
    <property type="entry name" value="REDOX-CYCLING DRUG-SENSING TRANSCRIPTIONAL ACTIVATOR SOXR"/>
    <property type="match status" value="1"/>
</dbReference>
<evidence type="ECO:0000259" key="2">
    <source>
        <dbReference type="PROSITE" id="PS50937"/>
    </source>
</evidence>
<dbReference type="SMART" id="SM00422">
    <property type="entry name" value="HTH_MERR"/>
    <property type="match status" value="1"/>
</dbReference>
<gene>
    <name evidence="3" type="ORF">H4W79_000023</name>
</gene>
<keyword evidence="4" id="KW-1185">Reference proteome</keyword>
<dbReference type="InterPro" id="IPR009061">
    <property type="entry name" value="DNA-bd_dom_put_sf"/>
</dbReference>
<proteinExistence type="predicted"/>
<accession>A0ABR9H9T9</accession>
<evidence type="ECO:0000313" key="3">
    <source>
        <dbReference type="EMBL" id="MBE1455809.1"/>
    </source>
</evidence>
<dbReference type="EMBL" id="JADBDY010000001">
    <property type="protein sequence ID" value="MBE1455809.1"/>
    <property type="molecule type" value="Genomic_DNA"/>
</dbReference>
<comment type="caution">
    <text evidence="3">The sequence shown here is derived from an EMBL/GenBank/DDBJ whole genome shotgun (WGS) entry which is preliminary data.</text>
</comment>
<sequence length="208" mass="22425">MRISELSERSGVSVPTIKYYVREGLLHRGELTSPNQARYDESHLDRLRLIGALTEVGGLSVAATRDLLQVIDGDQRPELGDLMGLTLKRVDGGPGDGGDVSEEDLAAADALAERHGWHVHPGSALREELARVMAALEGSGFELTPEWLDGYADAAGQTARLDHDYVEGVTNLDGVLRTVVVGTVLGERLLASLRRLAQASEARRRHGG</sequence>
<protein>
    <submittedName>
        <fullName evidence="3">DNA-binding transcriptional MerR regulator</fullName>
    </submittedName>
</protein>
<dbReference type="CDD" id="cd04780">
    <property type="entry name" value="HTH_MerR-like_sg5"/>
    <property type="match status" value="1"/>
</dbReference>
<dbReference type="GO" id="GO:0003677">
    <property type="term" value="F:DNA binding"/>
    <property type="evidence" value="ECO:0007669"/>
    <property type="project" value="UniProtKB-KW"/>
</dbReference>
<dbReference type="SUPFAM" id="SSF46955">
    <property type="entry name" value="Putative DNA-binding domain"/>
    <property type="match status" value="1"/>
</dbReference>
<keyword evidence="1 3" id="KW-0238">DNA-binding</keyword>
<reference evidence="3 4" key="1">
    <citation type="submission" date="2020-10" db="EMBL/GenBank/DDBJ databases">
        <title>Sequencing the genomes of 1000 actinobacteria strains.</title>
        <authorList>
            <person name="Klenk H.-P."/>
        </authorList>
    </citation>
    <scope>NUCLEOTIDE SEQUENCE [LARGE SCALE GENOMIC DNA]</scope>
    <source>
        <strain evidence="3 4">DSM 45157</strain>
    </source>
</reference>
<dbReference type="Proteomes" id="UP000598217">
    <property type="component" value="Unassembled WGS sequence"/>
</dbReference>
<dbReference type="PROSITE" id="PS50937">
    <property type="entry name" value="HTH_MERR_2"/>
    <property type="match status" value="1"/>
</dbReference>
<dbReference type="InterPro" id="IPR047057">
    <property type="entry name" value="MerR_fam"/>
</dbReference>
<evidence type="ECO:0000313" key="4">
    <source>
        <dbReference type="Proteomes" id="UP000598217"/>
    </source>
</evidence>
<dbReference type="InterPro" id="IPR000551">
    <property type="entry name" value="MerR-type_HTH_dom"/>
</dbReference>
<evidence type="ECO:0000256" key="1">
    <source>
        <dbReference type="ARBA" id="ARBA00023125"/>
    </source>
</evidence>
<dbReference type="Gene3D" id="1.10.1660.10">
    <property type="match status" value="1"/>
</dbReference>
<dbReference type="PRINTS" id="PR00040">
    <property type="entry name" value="HTHMERR"/>
</dbReference>
<dbReference type="Pfam" id="PF13411">
    <property type="entry name" value="MerR_1"/>
    <property type="match status" value="1"/>
</dbReference>
<name>A0ABR9H9T9_9ACTN</name>
<dbReference type="RefSeq" id="WP_191273839.1">
    <property type="nucleotide sequence ID" value="NZ_BMXJ01000007.1"/>
</dbReference>
<organism evidence="3 4">
    <name type="scientific">Nocardiopsis terrae</name>
    <dbReference type="NCBI Taxonomy" id="372655"/>
    <lineage>
        <taxon>Bacteria</taxon>
        <taxon>Bacillati</taxon>
        <taxon>Actinomycetota</taxon>
        <taxon>Actinomycetes</taxon>
        <taxon>Streptosporangiales</taxon>
        <taxon>Nocardiopsidaceae</taxon>
        <taxon>Nocardiopsis</taxon>
    </lineage>
</organism>
<feature type="domain" description="HTH merR-type" evidence="2">
    <location>
        <begin position="1"/>
        <end position="70"/>
    </location>
</feature>